<dbReference type="PANTHER" id="PTHR45138">
    <property type="entry name" value="REGULATORY COMPONENTS OF SENSORY TRANSDUCTION SYSTEM"/>
    <property type="match status" value="1"/>
</dbReference>
<evidence type="ECO:0000313" key="11">
    <source>
        <dbReference type="EMBL" id="TVO78393.1"/>
    </source>
</evidence>
<evidence type="ECO:0000256" key="1">
    <source>
        <dbReference type="ARBA" id="ARBA00001946"/>
    </source>
</evidence>
<dbReference type="CDD" id="cd01949">
    <property type="entry name" value="GGDEF"/>
    <property type="match status" value="1"/>
</dbReference>
<dbReference type="GO" id="GO:1902201">
    <property type="term" value="P:negative regulation of bacterial-type flagellum-dependent cell motility"/>
    <property type="evidence" value="ECO:0007669"/>
    <property type="project" value="TreeGrafter"/>
</dbReference>
<dbReference type="Pfam" id="PF00990">
    <property type="entry name" value="GGDEF"/>
    <property type="match status" value="1"/>
</dbReference>
<name>A0A557SLU9_9GAMM</name>
<dbReference type="Pfam" id="PF02743">
    <property type="entry name" value="dCache_1"/>
    <property type="match status" value="1"/>
</dbReference>
<evidence type="ECO:0000259" key="10">
    <source>
        <dbReference type="PROSITE" id="PS50887"/>
    </source>
</evidence>
<reference evidence="11 12" key="1">
    <citation type="submission" date="2019-07" db="EMBL/GenBank/DDBJ databases">
        <title>The pathways for chlorine oxyanion respiration interact through the shared metabolite chlorate.</title>
        <authorList>
            <person name="Barnum T.P."/>
            <person name="Cheng Y."/>
            <person name="Hill K.A."/>
            <person name="Lucas L.N."/>
            <person name="Carlson H.K."/>
            <person name="Coates J.D."/>
        </authorList>
    </citation>
    <scope>NUCLEOTIDE SEQUENCE [LARGE SCALE GENOMIC DNA]</scope>
    <source>
        <strain evidence="11 12">BK-1</strain>
    </source>
</reference>
<dbReference type="Proteomes" id="UP000316649">
    <property type="component" value="Unassembled WGS sequence"/>
</dbReference>
<evidence type="ECO:0000256" key="5">
    <source>
        <dbReference type="ARBA" id="ARBA00022692"/>
    </source>
</evidence>
<dbReference type="InterPro" id="IPR000160">
    <property type="entry name" value="GGDEF_dom"/>
</dbReference>
<dbReference type="Gene3D" id="3.30.450.20">
    <property type="entry name" value="PAS domain"/>
    <property type="match status" value="1"/>
</dbReference>
<evidence type="ECO:0000256" key="9">
    <source>
        <dbReference type="SAM" id="Phobius"/>
    </source>
</evidence>
<dbReference type="EC" id="2.7.7.65" evidence="3"/>
<dbReference type="GO" id="GO:0005886">
    <property type="term" value="C:plasma membrane"/>
    <property type="evidence" value="ECO:0007669"/>
    <property type="project" value="UniProtKB-SubCell"/>
</dbReference>
<dbReference type="GO" id="GO:0052621">
    <property type="term" value="F:diguanylate cyclase activity"/>
    <property type="evidence" value="ECO:0007669"/>
    <property type="project" value="UniProtKB-EC"/>
</dbReference>
<comment type="subcellular location">
    <subcellularLocation>
        <location evidence="2">Cell membrane</location>
        <topology evidence="2">Multi-pass membrane protein</topology>
    </subcellularLocation>
</comment>
<sequence>MFKQNKRLIILISALLIAGFLLTSLASYFISVASLRDHVANNELPLTSDNIYTEIQRDLLKPIFISSVMASDTFLRDWVIRGEQEQTEVTRYLKELKEKYNAFTAFFVSEQSRNYYHADGLLKQVRPNEPRDAWYFRVRELPSDYEINVDFDMANNDAMTVFVNYRVYDYEGKFIGVTGVGLAVDAVKKMITHYQETYDRDILFVDQQGGVRLSSAEISDSENYLKELERDAETGRLLKEIAVADAGSFEYQLSDRTVLLNTRYIKEFGWYLLVVQSEVAGTGELFNTLLINLAACALITLIVLVITNFTISSYQQDIERMATTDKLTGLYNRQALDILFRQLVLNLKRRPTEMSALLFDLDHFKRVNDQYGHLAGDAVLEQIARLTVSRLRETDIICRWGGEEFLVLLKDCDIAIARNMAEELRLSVLNNPTDYQQKQINMTISVGVAGYRPEDTRDQLIARVDKALFKAKRSGRNQVAIDD</sequence>
<dbReference type="Gene3D" id="3.30.70.270">
    <property type="match status" value="1"/>
</dbReference>
<protein>
    <recommendedName>
        <fullName evidence="3">diguanylate cyclase</fullName>
        <ecNumber evidence="3">2.7.7.65</ecNumber>
    </recommendedName>
</protein>
<comment type="cofactor">
    <cofactor evidence="1">
        <name>Mg(2+)</name>
        <dbReference type="ChEBI" id="CHEBI:18420"/>
    </cofactor>
</comment>
<dbReference type="InterPro" id="IPR050469">
    <property type="entry name" value="Diguanylate_Cyclase"/>
</dbReference>
<dbReference type="NCBIfam" id="TIGR00254">
    <property type="entry name" value="GGDEF"/>
    <property type="match status" value="1"/>
</dbReference>
<evidence type="ECO:0000256" key="6">
    <source>
        <dbReference type="ARBA" id="ARBA00022989"/>
    </source>
</evidence>
<evidence type="ECO:0000256" key="4">
    <source>
        <dbReference type="ARBA" id="ARBA00022475"/>
    </source>
</evidence>
<comment type="catalytic activity">
    <reaction evidence="8">
        <text>2 GTP = 3',3'-c-di-GMP + 2 diphosphate</text>
        <dbReference type="Rhea" id="RHEA:24898"/>
        <dbReference type="ChEBI" id="CHEBI:33019"/>
        <dbReference type="ChEBI" id="CHEBI:37565"/>
        <dbReference type="ChEBI" id="CHEBI:58805"/>
        <dbReference type="EC" id="2.7.7.65"/>
    </reaction>
</comment>
<evidence type="ECO:0000256" key="8">
    <source>
        <dbReference type="ARBA" id="ARBA00034247"/>
    </source>
</evidence>
<comment type="caution">
    <text evidence="11">The sequence shown here is derived from an EMBL/GenBank/DDBJ whole genome shotgun (WGS) entry which is preliminary data.</text>
</comment>
<organism evidence="11 12">
    <name type="scientific">Sedimenticola selenatireducens</name>
    <dbReference type="NCBI Taxonomy" id="191960"/>
    <lineage>
        <taxon>Bacteria</taxon>
        <taxon>Pseudomonadati</taxon>
        <taxon>Pseudomonadota</taxon>
        <taxon>Gammaproteobacteria</taxon>
        <taxon>Chromatiales</taxon>
        <taxon>Sedimenticolaceae</taxon>
        <taxon>Sedimenticola</taxon>
    </lineage>
</organism>
<evidence type="ECO:0000313" key="12">
    <source>
        <dbReference type="Proteomes" id="UP000316649"/>
    </source>
</evidence>
<feature type="transmembrane region" description="Helical" evidence="9">
    <location>
        <begin position="289"/>
        <end position="311"/>
    </location>
</feature>
<keyword evidence="4" id="KW-1003">Cell membrane</keyword>
<proteinExistence type="predicted"/>
<dbReference type="AlphaFoldDB" id="A0A557SLU9"/>
<evidence type="ECO:0000256" key="7">
    <source>
        <dbReference type="ARBA" id="ARBA00023136"/>
    </source>
</evidence>
<feature type="domain" description="GGDEF" evidence="10">
    <location>
        <begin position="352"/>
        <end position="483"/>
    </location>
</feature>
<dbReference type="SUPFAM" id="SSF55073">
    <property type="entry name" value="Nucleotide cyclase"/>
    <property type="match status" value="1"/>
</dbReference>
<dbReference type="SMART" id="SM00267">
    <property type="entry name" value="GGDEF"/>
    <property type="match status" value="1"/>
</dbReference>
<dbReference type="EMBL" id="VMNH01000003">
    <property type="protein sequence ID" value="TVO78393.1"/>
    <property type="molecule type" value="Genomic_DNA"/>
</dbReference>
<accession>A0A557SLU9</accession>
<dbReference type="RefSeq" id="WP_144357238.1">
    <property type="nucleotide sequence ID" value="NZ_VMNH01000003.1"/>
</dbReference>
<keyword evidence="12" id="KW-1185">Reference proteome</keyword>
<dbReference type="PROSITE" id="PS50887">
    <property type="entry name" value="GGDEF"/>
    <property type="match status" value="1"/>
</dbReference>
<evidence type="ECO:0000256" key="3">
    <source>
        <dbReference type="ARBA" id="ARBA00012528"/>
    </source>
</evidence>
<dbReference type="FunFam" id="3.30.70.270:FF:000001">
    <property type="entry name" value="Diguanylate cyclase domain protein"/>
    <property type="match status" value="1"/>
</dbReference>
<keyword evidence="6 9" id="KW-1133">Transmembrane helix</keyword>
<keyword evidence="5 9" id="KW-0812">Transmembrane</keyword>
<dbReference type="InterPro" id="IPR043128">
    <property type="entry name" value="Rev_trsase/Diguanyl_cyclase"/>
</dbReference>
<dbReference type="CDD" id="cd18773">
    <property type="entry name" value="PDC1_HK_sensor"/>
    <property type="match status" value="1"/>
</dbReference>
<dbReference type="InterPro" id="IPR033479">
    <property type="entry name" value="dCache_1"/>
</dbReference>
<dbReference type="OrthoDB" id="5496380at2"/>
<dbReference type="GO" id="GO:0043709">
    <property type="term" value="P:cell adhesion involved in single-species biofilm formation"/>
    <property type="evidence" value="ECO:0007669"/>
    <property type="project" value="TreeGrafter"/>
</dbReference>
<evidence type="ECO:0000256" key="2">
    <source>
        <dbReference type="ARBA" id="ARBA00004651"/>
    </source>
</evidence>
<dbReference type="InterPro" id="IPR029787">
    <property type="entry name" value="Nucleotide_cyclase"/>
</dbReference>
<keyword evidence="7 9" id="KW-0472">Membrane</keyword>
<gene>
    <name evidence="11" type="ORF">FHP88_01625</name>
</gene>
<dbReference type="PANTHER" id="PTHR45138:SF9">
    <property type="entry name" value="DIGUANYLATE CYCLASE DGCM-RELATED"/>
    <property type="match status" value="1"/>
</dbReference>